<organism evidence="1 2">
    <name type="scientific">Meloidogyne enterolobii</name>
    <name type="common">Root-knot nematode worm</name>
    <name type="synonym">Meloidogyne mayaguensis</name>
    <dbReference type="NCBI Taxonomy" id="390850"/>
    <lineage>
        <taxon>Eukaryota</taxon>
        <taxon>Metazoa</taxon>
        <taxon>Ecdysozoa</taxon>
        <taxon>Nematoda</taxon>
        <taxon>Chromadorea</taxon>
        <taxon>Rhabditida</taxon>
        <taxon>Tylenchina</taxon>
        <taxon>Tylenchomorpha</taxon>
        <taxon>Tylenchoidea</taxon>
        <taxon>Meloidogynidae</taxon>
        <taxon>Meloidogyninae</taxon>
        <taxon>Meloidogyne</taxon>
    </lineage>
</organism>
<evidence type="ECO:0000313" key="2">
    <source>
        <dbReference type="Proteomes" id="UP001497535"/>
    </source>
</evidence>
<dbReference type="Proteomes" id="UP001497535">
    <property type="component" value="Unassembled WGS sequence"/>
</dbReference>
<reference evidence="1" key="1">
    <citation type="submission" date="2023-11" db="EMBL/GenBank/DDBJ databases">
        <authorList>
            <person name="Poullet M."/>
        </authorList>
    </citation>
    <scope>NUCLEOTIDE SEQUENCE</scope>
    <source>
        <strain evidence="1">E1834</strain>
    </source>
</reference>
<name>A0ACB0XPD7_MELEN</name>
<keyword evidence="2" id="KW-1185">Reference proteome</keyword>
<dbReference type="EMBL" id="CAVMJV010000001">
    <property type="protein sequence ID" value="CAK5010828.1"/>
    <property type="molecule type" value="Genomic_DNA"/>
</dbReference>
<accession>A0ACB0XPD7</accession>
<comment type="caution">
    <text evidence="1">The sequence shown here is derived from an EMBL/GenBank/DDBJ whole genome shotgun (WGS) entry which is preliminary data.</text>
</comment>
<evidence type="ECO:0000313" key="1">
    <source>
        <dbReference type="EMBL" id="CAK5010828.1"/>
    </source>
</evidence>
<sequence>MLPSPTSGLSNNHQPSTHLQLYNGKEEYYVDDGQSIDKTSPRRRRSTSKHLSKIPTSTTTLNNGPGSCSILPLIKGIKIVDKSNNNIKRRQSQDRAKSSNGLETTGLKPIISTAERRSSSFAALPVIENIEKQRFIEKPQKEISKREKSVENIRGKVGGGNTKLDEVTTVRVRRRIIISDSQQKKSSFNKNISLDSSSSGPAGVSQPKPPIKRKPNKEVKKLIGESVGTQTEKEVCISTDETSQTTETETVKQEQKKEIDTQRPQTSKLTIPRATQTDQNSLFNQVTGGGTTSNRSSMEQRIQLLSIIEHALDETIDKESRLRTNEFIASTARKQVKKNIISPPQNIFNFLFLKAQIWRDAKQFVALNLLPQSIELANHTRQLSRESSLRSYERALRNIHLP</sequence>
<gene>
    <name evidence="1" type="ORF">MENTE1834_LOCUS1731</name>
</gene>
<proteinExistence type="predicted"/>
<protein>
    <submittedName>
        <fullName evidence="1">Uncharacterized protein</fullName>
    </submittedName>
</protein>